<dbReference type="SMART" id="SM00490">
    <property type="entry name" value="HELICc"/>
    <property type="match status" value="1"/>
</dbReference>
<comment type="catalytic activity">
    <reaction evidence="7">
        <text>ATP + H2O = ADP + phosphate + H(+)</text>
        <dbReference type="Rhea" id="RHEA:13065"/>
        <dbReference type="ChEBI" id="CHEBI:15377"/>
        <dbReference type="ChEBI" id="CHEBI:15378"/>
        <dbReference type="ChEBI" id="CHEBI:30616"/>
        <dbReference type="ChEBI" id="CHEBI:43474"/>
        <dbReference type="ChEBI" id="CHEBI:456216"/>
    </reaction>
</comment>
<evidence type="ECO:0000259" key="10">
    <source>
        <dbReference type="PROSITE" id="PS51194"/>
    </source>
</evidence>
<comment type="caution">
    <text evidence="11">The sequence shown here is derived from an EMBL/GenBank/DDBJ whole genome shotgun (WGS) entry which is preliminary data.</text>
</comment>
<dbReference type="GO" id="GO:0005634">
    <property type="term" value="C:nucleus"/>
    <property type="evidence" value="ECO:0007669"/>
    <property type="project" value="UniProtKB-SubCell"/>
</dbReference>
<gene>
    <name evidence="11" type="ORF">TrLO_g839</name>
</gene>
<dbReference type="PANTHER" id="PTHR13710:SF120">
    <property type="entry name" value="BIFUNCTIONAL 3'-5' EXONUCLEASE_ATP-DEPENDENT HELICASE WRN"/>
    <property type="match status" value="1"/>
</dbReference>
<dbReference type="GO" id="GO:0003676">
    <property type="term" value="F:nucleic acid binding"/>
    <property type="evidence" value="ECO:0007669"/>
    <property type="project" value="InterPro"/>
</dbReference>
<proteinExistence type="inferred from homology"/>
<keyword evidence="12" id="KW-1185">Reference proteome</keyword>
<evidence type="ECO:0000256" key="1">
    <source>
        <dbReference type="ARBA" id="ARBA00005446"/>
    </source>
</evidence>
<dbReference type="CDD" id="cd17920">
    <property type="entry name" value="DEXHc_RecQ"/>
    <property type="match status" value="1"/>
</dbReference>
<comment type="subcellular location">
    <subcellularLocation>
        <location evidence="7">Nucleus</location>
    </subcellularLocation>
</comment>
<evidence type="ECO:0000256" key="7">
    <source>
        <dbReference type="RuleBase" id="RU364117"/>
    </source>
</evidence>
<feature type="region of interest" description="Disordered" evidence="8">
    <location>
        <begin position="1"/>
        <end position="30"/>
    </location>
</feature>
<evidence type="ECO:0000256" key="2">
    <source>
        <dbReference type="ARBA" id="ARBA00022741"/>
    </source>
</evidence>
<dbReference type="InterPro" id="IPR032284">
    <property type="entry name" value="RecQ_Zn-bd"/>
</dbReference>
<feature type="compositionally biased region" description="Polar residues" evidence="8">
    <location>
        <begin position="1"/>
        <end position="17"/>
    </location>
</feature>
<evidence type="ECO:0000313" key="11">
    <source>
        <dbReference type="EMBL" id="GMH58548.1"/>
    </source>
</evidence>
<dbReference type="EMBL" id="BRXW01000479">
    <property type="protein sequence ID" value="GMH58548.1"/>
    <property type="molecule type" value="Genomic_DNA"/>
</dbReference>
<dbReference type="InterPro" id="IPR027417">
    <property type="entry name" value="P-loop_NTPase"/>
</dbReference>
<dbReference type="GO" id="GO:0005524">
    <property type="term" value="F:ATP binding"/>
    <property type="evidence" value="ECO:0007669"/>
    <property type="project" value="UniProtKB-KW"/>
</dbReference>
<keyword evidence="7" id="KW-0539">Nucleus</keyword>
<dbReference type="GO" id="GO:0005694">
    <property type="term" value="C:chromosome"/>
    <property type="evidence" value="ECO:0007669"/>
    <property type="project" value="TreeGrafter"/>
</dbReference>
<dbReference type="GO" id="GO:0009378">
    <property type="term" value="F:four-way junction helicase activity"/>
    <property type="evidence" value="ECO:0007669"/>
    <property type="project" value="TreeGrafter"/>
</dbReference>
<comment type="catalytic activity">
    <reaction evidence="6 7">
        <text>Couples ATP hydrolysis with the unwinding of duplex DNA by translocating in the 3'-5' direction.</text>
        <dbReference type="EC" id="5.6.2.4"/>
    </reaction>
</comment>
<feature type="domain" description="Helicase ATP-binding" evidence="9">
    <location>
        <begin position="95"/>
        <end position="267"/>
    </location>
</feature>
<dbReference type="SMART" id="SM00487">
    <property type="entry name" value="DEXDc"/>
    <property type="match status" value="1"/>
</dbReference>
<dbReference type="InterPro" id="IPR011545">
    <property type="entry name" value="DEAD/DEAH_box_helicase_dom"/>
</dbReference>
<keyword evidence="2 7" id="KW-0547">Nucleotide-binding</keyword>
<reference evidence="12" key="1">
    <citation type="journal article" date="2023" name="Commun. Biol.">
        <title>Genome analysis of Parmales, the sister group of diatoms, reveals the evolutionary specialization of diatoms from phago-mixotrophs to photoautotrophs.</title>
        <authorList>
            <person name="Ban H."/>
            <person name="Sato S."/>
            <person name="Yoshikawa S."/>
            <person name="Yamada K."/>
            <person name="Nakamura Y."/>
            <person name="Ichinomiya M."/>
            <person name="Sato N."/>
            <person name="Blanc-Mathieu R."/>
            <person name="Endo H."/>
            <person name="Kuwata A."/>
            <person name="Ogata H."/>
        </authorList>
    </citation>
    <scope>NUCLEOTIDE SEQUENCE [LARGE SCALE GENOMIC DNA]</scope>
    <source>
        <strain evidence="12">NIES 3700</strain>
    </source>
</reference>
<evidence type="ECO:0000256" key="5">
    <source>
        <dbReference type="ARBA" id="ARBA00022840"/>
    </source>
</evidence>
<sequence length="969" mass="107184">MSTNSMTLGASNPNSSNGDDRDAPPVDEFGDDFLDNFDVESAILSHTEGGDGKENQGGAVRFSRSVARKGGTVQETLKNYFGYSAFRPGQLSCIDAIVNDRRDTCVFWSTGSGKSMVYTIPPLHTGRPAVVISPLISLMRDQTYKLNAAAGKKISTFLGSGQNDYNEEVAARNGERLLIYITPEKLENWLDEIVSLHQNHGPLSCIAIDEVHCCSQWGHDFRPAFLRMDCIRKRPELANIPIVALTGTSTSKVKADVLDVLALKTPHVAVNTVDRPNLDIKVLTKAPSGGYRVDLKPLVETIAKNPSRESTIVYTNTRKETESIAAFLEGEFQRFNPNVKTAVAYHAGMSDGERDDGHIGFLTGRYPVIVATTAFGMGIDKPDTRRVVHYSPPRTMEEYYQQIGRAGRDGDRAEVTMYANPTDFDKYSDDFYIKELKRNPEALAVAEASTRALKNFVVKPNCCRRAEILKFFNEEVPFPNGRCGTCDNCVNSEKFADDTHRDFAGPAKIVLYTIGAFKSGSSMSTITKLMGGTTTDIKDWQMAPGTTPAAAVEEITRLKGLVEKRSQKTGAFLKSFISLLDTEGYLMSTVSQTKGDYKRSYSVFALTPKGRKALRSDTIINLPVPASVRQEEDAQQKRAEAKRLKLAVVKERLNKTGMKVNIPAQELEDGEGQVILAYERWDSVLEKQKESNPEFHAALVKLSEGVTKWRADTAIAKMIAPVNVCKDEMIPRLCYTVKAGGNFTLETLENLGLRHGDSLLPFLQQWSADHGKIAPPTYNSADDDGTPLQIGDFVPDEQLTWSKKPSKFGVDRLAKWRTQLDITTMAAQNQPKPIQPGSMFLDIMAALVTGVGGRPLPGEFLRLLREGKETGNANLPTLNQWHNFKSLEEKAGKSLDNLTHYDLLGEIDGLGFCIPEHPEFVDWKERSPEQKELLQPHNAASQWYVKLRKMGFEVAAAAGDKRKAGEISV</sequence>
<dbReference type="GO" id="GO:0005737">
    <property type="term" value="C:cytoplasm"/>
    <property type="evidence" value="ECO:0007669"/>
    <property type="project" value="TreeGrafter"/>
</dbReference>
<dbReference type="Pfam" id="PF16124">
    <property type="entry name" value="RecQ_Zn_bind"/>
    <property type="match status" value="1"/>
</dbReference>
<dbReference type="GO" id="GO:0000724">
    <property type="term" value="P:double-strand break repair via homologous recombination"/>
    <property type="evidence" value="ECO:0007669"/>
    <property type="project" value="TreeGrafter"/>
</dbReference>
<dbReference type="GO" id="GO:0043138">
    <property type="term" value="F:3'-5' DNA helicase activity"/>
    <property type="evidence" value="ECO:0007669"/>
    <property type="project" value="UniProtKB-EC"/>
</dbReference>
<name>A0A9W7DXL4_9STRA</name>
<dbReference type="OrthoDB" id="10261556at2759"/>
<protein>
    <recommendedName>
        <fullName evidence="7">ATP-dependent DNA helicase</fullName>
        <ecNumber evidence="7">5.6.2.4</ecNumber>
    </recommendedName>
</protein>
<keyword evidence="3 7" id="KW-0378">Hydrolase</keyword>
<evidence type="ECO:0000256" key="8">
    <source>
        <dbReference type="SAM" id="MobiDB-lite"/>
    </source>
</evidence>
<dbReference type="Pfam" id="PF00270">
    <property type="entry name" value="DEAD"/>
    <property type="match status" value="1"/>
</dbReference>
<dbReference type="InterPro" id="IPR036388">
    <property type="entry name" value="WH-like_DNA-bd_sf"/>
</dbReference>
<dbReference type="NCBIfam" id="TIGR00614">
    <property type="entry name" value="recQ_fam"/>
    <property type="match status" value="1"/>
</dbReference>
<evidence type="ECO:0000313" key="12">
    <source>
        <dbReference type="Proteomes" id="UP001165122"/>
    </source>
</evidence>
<dbReference type="Pfam" id="PF00271">
    <property type="entry name" value="Helicase_C"/>
    <property type="match status" value="1"/>
</dbReference>
<dbReference type="PROSITE" id="PS51194">
    <property type="entry name" value="HELICASE_CTER"/>
    <property type="match status" value="1"/>
</dbReference>
<keyword evidence="5 7" id="KW-0067">ATP-binding</keyword>
<dbReference type="SUPFAM" id="SSF52540">
    <property type="entry name" value="P-loop containing nucleoside triphosphate hydrolases"/>
    <property type="match status" value="1"/>
</dbReference>
<dbReference type="Proteomes" id="UP001165122">
    <property type="component" value="Unassembled WGS sequence"/>
</dbReference>
<dbReference type="EC" id="5.6.2.4" evidence="7"/>
<dbReference type="PANTHER" id="PTHR13710">
    <property type="entry name" value="DNA HELICASE RECQ FAMILY MEMBER"/>
    <property type="match status" value="1"/>
</dbReference>
<dbReference type="InterPro" id="IPR004589">
    <property type="entry name" value="DNA_helicase_ATP-dep_RecQ"/>
</dbReference>
<dbReference type="PROSITE" id="PS51192">
    <property type="entry name" value="HELICASE_ATP_BIND_1"/>
    <property type="match status" value="1"/>
</dbReference>
<dbReference type="GO" id="GO:0016787">
    <property type="term" value="F:hydrolase activity"/>
    <property type="evidence" value="ECO:0007669"/>
    <property type="project" value="UniProtKB-KW"/>
</dbReference>
<dbReference type="AlphaFoldDB" id="A0A9W7DXL4"/>
<dbReference type="InterPro" id="IPR001650">
    <property type="entry name" value="Helicase_C-like"/>
</dbReference>
<comment type="similarity">
    <text evidence="1 7">Belongs to the helicase family. RecQ subfamily.</text>
</comment>
<dbReference type="InterPro" id="IPR014001">
    <property type="entry name" value="Helicase_ATP-bd"/>
</dbReference>
<evidence type="ECO:0000256" key="4">
    <source>
        <dbReference type="ARBA" id="ARBA00022806"/>
    </source>
</evidence>
<dbReference type="Gene3D" id="1.10.10.10">
    <property type="entry name" value="Winged helix-like DNA-binding domain superfamily/Winged helix DNA-binding domain"/>
    <property type="match status" value="1"/>
</dbReference>
<keyword evidence="4 7" id="KW-0347">Helicase</keyword>
<organism evidence="11 12">
    <name type="scientific">Triparma laevis f. longispina</name>
    <dbReference type="NCBI Taxonomy" id="1714387"/>
    <lineage>
        <taxon>Eukaryota</taxon>
        <taxon>Sar</taxon>
        <taxon>Stramenopiles</taxon>
        <taxon>Ochrophyta</taxon>
        <taxon>Bolidophyceae</taxon>
        <taxon>Parmales</taxon>
        <taxon>Triparmaceae</taxon>
        <taxon>Triparma</taxon>
    </lineage>
</organism>
<feature type="domain" description="Helicase C-terminal" evidence="10">
    <location>
        <begin position="294"/>
        <end position="451"/>
    </location>
</feature>
<accession>A0A9W7DXL4</accession>
<evidence type="ECO:0000256" key="3">
    <source>
        <dbReference type="ARBA" id="ARBA00022801"/>
    </source>
</evidence>
<dbReference type="Gene3D" id="3.40.50.300">
    <property type="entry name" value="P-loop containing nucleotide triphosphate hydrolases"/>
    <property type="match status" value="2"/>
</dbReference>
<evidence type="ECO:0000256" key="6">
    <source>
        <dbReference type="ARBA" id="ARBA00034617"/>
    </source>
</evidence>
<evidence type="ECO:0000259" key="9">
    <source>
        <dbReference type="PROSITE" id="PS51192"/>
    </source>
</evidence>